<comment type="caution">
    <text evidence="1">The sequence shown here is derived from an EMBL/GenBank/DDBJ whole genome shotgun (WGS) entry which is preliminary data.</text>
</comment>
<gene>
    <name evidence="1" type="ORF">G5B47_24135</name>
</gene>
<dbReference type="AlphaFoldDB" id="A0A6M1PU09"/>
<reference evidence="1 2" key="1">
    <citation type="submission" date="2020-02" db="EMBL/GenBank/DDBJ databases">
        <authorList>
            <person name="Gao J."/>
            <person name="Sun J."/>
        </authorList>
    </citation>
    <scope>NUCLEOTIDE SEQUENCE [LARGE SCALE GENOMIC DNA]</scope>
    <source>
        <strain evidence="1 2">7124</strain>
    </source>
</reference>
<name>A0A6M1PU09_9BACL</name>
<dbReference type="AntiFam" id="ANF00259">
    <property type="entry name" value="Protein of unknown function (DUF1472)"/>
</dbReference>
<sequence length="61" mass="7020">MDWPATFAIVFSPSSSRSVPCSFRHSRNRMTARSRMNPARTRTALRRARSCLVIPTRSYFA</sequence>
<proteinExistence type="predicted"/>
<dbReference type="Proteomes" id="UP000480151">
    <property type="component" value="Unassembled WGS sequence"/>
</dbReference>
<keyword evidence="2" id="KW-1185">Reference proteome</keyword>
<evidence type="ECO:0000313" key="2">
    <source>
        <dbReference type="Proteomes" id="UP000480151"/>
    </source>
</evidence>
<protein>
    <submittedName>
        <fullName evidence="1">DUF1472 domain-containing protein</fullName>
    </submittedName>
</protein>
<accession>A0A6M1PU09</accession>
<organism evidence="1 2">
    <name type="scientific">Paenibacillus apii</name>
    <dbReference type="NCBI Taxonomy" id="1850370"/>
    <lineage>
        <taxon>Bacteria</taxon>
        <taxon>Bacillati</taxon>
        <taxon>Bacillota</taxon>
        <taxon>Bacilli</taxon>
        <taxon>Bacillales</taxon>
        <taxon>Paenibacillaceae</taxon>
        <taxon>Paenibacillus</taxon>
    </lineage>
</organism>
<evidence type="ECO:0000313" key="1">
    <source>
        <dbReference type="EMBL" id="NGM85492.1"/>
    </source>
</evidence>
<dbReference type="EMBL" id="JAAKGU010000017">
    <property type="protein sequence ID" value="NGM85492.1"/>
    <property type="molecule type" value="Genomic_DNA"/>
</dbReference>